<dbReference type="GO" id="GO:0009435">
    <property type="term" value="P:NAD+ biosynthetic process"/>
    <property type="evidence" value="ECO:0007669"/>
    <property type="project" value="UniProtKB-UniRule"/>
</dbReference>
<dbReference type="STRING" id="289376.THEYE_A0791"/>
<dbReference type="EMBL" id="CP001147">
    <property type="protein sequence ID" value="ACI21280.1"/>
    <property type="molecule type" value="Genomic_DNA"/>
</dbReference>
<dbReference type="eggNOG" id="COG1057">
    <property type="taxonomic scope" value="Bacteria"/>
</dbReference>
<reference evidence="13 14" key="2">
    <citation type="journal article" date="2015" name="Genome Announc.">
        <title>Genome Sequence of the Sulfate-Reducing Thermophilic Bacterium Thermodesulfovibrio yellowstonii Strain DSM 11347T (Phylum Nitrospirae).</title>
        <authorList>
            <person name="Bhatnagar S."/>
            <person name="Badger J.H."/>
            <person name="Madupu R."/>
            <person name="Khouri H.M."/>
            <person name="O'Connor E.M."/>
            <person name="Robb F.T."/>
            <person name="Ward N.L."/>
            <person name="Eisen J.A."/>
        </authorList>
    </citation>
    <scope>NUCLEOTIDE SEQUENCE [LARGE SCALE GENOMIC DNA]</scope>
    <source>
        <strain evidence="14">ATCC 51303 / DSM 11347 / YP87</strain>
    </source>
</reference>
<dbReference type="Proteomes" id="UP000000718">
    <property type="component" value="Chromosome"/>
</dbReference>
<keyword evidence="7 11" id="KW-0547">Nucleotide-binding</keyword>
<evidence type="ECO:0000256" key="6">
    <source>
        <dbReference type="ARBA" id="ARBA00022695"/>
    </source>
</evidence>
<comment type="function">
    <text evidence="1 11">Catalyzes the reversible adenylation of nicotinate mononucleotide (NaMN) to nicotinic acid adenine dinucleotide (NaAD).</text>
</comment>
<comment type="similarity">
    <text evidence="3 11">Belongs to the NadD family.</text>
</comment>
<feature type="domain" description="Cytidyltransferase-like" evidence="12">
    <location>
        <begin position="19"/>
        <end position="192"/>
    </location>
</feature>
<dbReference type="PANTHER" id="PTHR39321">
    <property type="entry name" value="NICOTINATE-NUCLEOTIDE ADENYLYLTRANSFERASE-RELATED"/>
    <property type="match status" value="1"/>
</dbReference>
<dbReference type="InterPro" id="IPR014729">
    <property type="entry name" value="Rossmann-like_a/b/a_fold"/>
</dbReference>
<keyword evidence="6 11" id="KW-0548">Nucleotidyltransferase</keyword>
<dbReference type="EC" id="2.7.7.18" evidence="11"/>
<dbReference type="AlphaFoldDB" id="B5YK67"/>
<evidence type="ECO:0000256" key="11">
    <source>
        <dbReference type="HAMAP-Rule" id="MF_00244"/>
    </source>
</evidence>
<keyword evidence="5 11" id="KW-0808">Transferase</keyword>
<dbReference type="GO" id="GO:0005524">
    <property type="term" value="F:ATP binding"/>
    <property type="evidence" value="ECO:0007669"/>
    <property type="project" value="UniProtKB-KW"/>
</dbReference>
<dbReference type="InterPro" id="IPR004821">
    <property type="entry name" value="Cyt_trans-like"/>
</dbReference>
<dbReference type="CDD" id="cd02165">
    <property type="entry name" value="NMNAT"/>
    <property type="match status" value="1"/>
</dbReference>
<gene>
    <name evidence="11 13" type="primary">nadD</name>
    <name evidence="13" type="ordered locus">THEYE_A0791</name>
</gene>
<dbReference type="InterPro" id="IPR005248">
    <property type="entry name" value="NadD/NMNAT"/>
</dbReference>
<evidence type="ECO:0000256" key="9">
    <source>
        <dbReference type="ARBA" id="ARBA00023027"/>
    </source>
</evidence>
<dbReference type="Gene3D" id="3.40.50.620">
    <property type="entry name" value="HUPs"/>
    <property type="match status" value="1"/>
</dbReference>
<dbReference type="SUPFAM" id="SSF52374">
    <property type="entry name" value="Nucleotidylyl transferase"/>
    <property type="match status" value="1"/>
</dbReference>
<keyword evidence="14" id="KW-1185">Reference proteome</keyword>
<dbReference type="OrthoDB" id="5295945at2"/>
<dbReference type="FunCoup" id="B5YK67">
    <property type="interactions" value="296"/>
</dbReference>
<dbReference type="Pfam" id="PF01467">
    <property type="entry name" value="CTP_transf_like"/>
    <property type="match status" value="1"/>
</dbReference>
<evidence type="ECO:0000256" key="1">
    <source>
        <dbReference type="ARBA" id="ARBA00002324"/>
    </source>
</evidence>
<dbReference type="KEGG" id="tye:THEYE_A0791"/>
<dbReference type="NCBIfam" id="TIGR00125">
    <property type="entry name" value="cyt_tran_rel"/>
    <property type="match status" value="1"/>
</dbReference>
<evidence type="ECO:0000313" key="13">
    <source>
        <dbReference type="EMBL" id="ACI21280.1"/>
    </source>
</evidence>
<dbReference type="HOGENOM" id="CLU_069765_0_0_0"/>
<dbReference type="HAMAP" id="MF_00244">
    <property type="entry name" value="NaMN_adenylyltr"/>
    <property type="match status" value="1"/>
</dbReference>
<evidence type="ECO:0000313" key="14">
    <source>
        <dbReference type="Proteomes" id="UP000000718"/>
    </source>
</evidence>
<comment type="pathway">
    <text evidence="2 11">Cofactor biosynthesis; NAD(+) biosynthesis; deamido-NAD(+) from nicotinate D-ribonucleotide: step 1/1.</text>
</comment>
<evidence type="ECO:0000256" key="8">
    <source>
        <dbReference type="ARBA" id="ARBA00022840"/>
    </source>
</evidence>
<keyword evidence="9 11" id="KW-0520">NAD</keyword>
<evidence type="ECO:0000259" key="12">
    <source>
        <dbReference type="Pfam" id="PF01467"/>
    </source>
</evidence>
<dbReference type="PANTHER" id="PTHR39321:SF3">
    <property type="entry name" value="PHOSPHOPANTETHEINE ADENYLYLTRANSFERASE"/>
    <property type="match status" value="1"/>
</dbReference>
<evidence type="ECO:0000256" key="5">
    <source>
        <dbReference type="ARBA" id="ARBA00022679"/>
    </source>
</evidence>
<dbReference type="NCBIfam" id="NF000840">
    <property type="entry name" value="PRK00071.1-3"/>
    <property type="match status" value="1"/>
</dbReference>
<dbReference type="GO" id="GO:0004515">
    <property type="term" value="F:nicotinate-nucleotide adenylyltransferase activity"/>
    <property type="evidence" value="ECO:0007669"/>
    <property type="project" value="UniProtKB-UniRule"/>
</dbReference>
<keyword evidence="8 11" id="KW-0067">ATP-binding</keyword>
<evidence type="ECO:0000256" key="7">
    <source>
        <dbReference type="ARBA" id="ARBA00022741"/>
    </source>
</evidence>
<dbReference type="EnsemblBacteria" id="ACI21280">
    <property type="protein sequence ID" value="ACI21280"/>
    <property type="gene ID" value="THEYE_A0791"/>
</dbReference>
<comment type="catalytic activity">
    <reaction evidence="10 11">
        <text>nicotinate beta-D-ribonucleotide + ATP + H(+) = deamido-NAD(+) + diphosphate</text>
        <dbReference type="Rhea" id="RHEA:22860"/>
        <dbReference type="ChEBI" id="CHEBI:15378"/>
        <dbReference type="ChEBI" id="CHEBI:30616"/>
        <dbReference type="ChEBI" id="CHEBI:33019"/>
        <dbReference type="ChEBI" id="CHEBI:57502"/>
        <dbReference type="ChEBI" id="CHEBI:58437"/>
        <dbReference type="EC" id="2.7.7.18"/>
    </reaction>
</comment>
<evidence type="ECO:0000256" key="10">
    <source>
        <dbReference type="ARBA" id="ARBA00048721"/>
    </source>
</evidence>
<reference evidence="14" key="1">
    <citation type="submission" date="2008-08" db="EMBL/GenBank/DDBJ databases">
        <title>The complete genome sequence of Thermodesulfovibrio yellowstonii strain ATCC 51303 / DSM 11347 / YP87.</title>
        <authorList>
            <person name="Dodson R.J."/>
            <person name="Durkin A.S."/>
            <person name="Wu M."/>
            <person name="Eisen J."/>
            <person name="Sutton G."/>
        </authorList>
    </citation>
    <scope>NUCLEOTIDE SEQUENCE [LARGE SCALE GENOMIC DNA]</scope>
    <source>
        <strain evidence="14">ATCC 51303 / DSM 11347 / YP87</strain>
    </source>
</reference>
<evidence type="ECO:0000256" key="4">
    <source>
        <dbReference type="ARBA" id="ARBA00022642"/>
    </source>
</evidence>
<organism evidence="13 14">
    <name type="scientific">Thermodesulfovibrio yellowstonii (strain ATCC 51303 / DSM 11347 / YP87)</name>
    <dbReference type="NCBI Taxonomy" id="289376"/>
    <lineage>
        <taxon>Bacteria</taxon>
        <taxon>Pseudomonadati</taxon>
        <taxon>Nitrospirota</taxon>
        <taxon>Thermodesulfovibrionia</taxon>
        <taxon>Thermodesulfovibrionales</taxon>
        <taxon>Thermodesulfovibrionaceae</taxon>
        <taxon>Thermodesulfovibrio</taxon>
    </lineage>
</organism>
<accession>B5YK67</accession>
<keyword evidence="4 11" id="KW-0662">Pyridine nucleotide biosynthesis</keyword>
<evidence type="ECO:0000256" key="2">
    <source>
        <dbReference type="ARBA" id="ARBA00005019"/>
    </source>
</evidence>
<dbReference type="InParanoid" id="B5YK67"/>
<protein>
    <recommendedName>
        <fullName evidence="11">Probable nicotinate-nucleotide adenylyltransferase</fullName>
        <ecNumber evidence="11">2.7.7.18</ecNumber>
    </recommendedName>
    <alternativeName>
        <fullName evidence="11">Deamido-NAD(+) diphosphorylase</fullName>
    </alternativeName>
    <alternativeName>
        <fullName evidence="11">Deamido-NAD(+) pyrophosphorylase</fullName>
    </alternativeName>
    <alternativeName>
        <fullName evidence="11">Nicotinate mononucleotide adenylyltransferase</fullName>
        <shortName evidence="11">NaMN adenylyltransferase</shortName>
    </alternativeName>
</protein>
<name>B5YK67_THEYD</name>
<dbReference type="UniPathway" id="UPA00253">
    <property type="reaction ID" value="UER00332"/>
</dbReference>
<evidence type="ECO:0000256" key="3">
    <source>
        <dbReference type="ARBA" id="ARBA00009014"/>
    </source>
</evidence>
<proteinExistence type="inferred from homology"/>
<dbReference type="NCBIfam" id="TIGR00482">
    <property type="entry name" value="nicotinate (nicotinamide) nucleotide adenylyltransferase"/>
    <property type="match status" value="1"/>
</dbReference>
<dbReference type="PATRIC" id="fig|289376.4.peg.781"/>
<sequence length="219" mass="26167">MYKIYRFRKWTNKAMRIGLLGGTFNPIHFGHLRVAEEVREEFSLDKIIFIPSGVPPLKRQDIIDANHRLKMTELAINGNPFFEVSDIEVKHKKPSYTVNTLSHLKKLYQRDSLFFIMGIDAFFELKFWYKYEDLLRMVDFIIMSRPGFNNLQNSEFIEYKESDNCFKIKNSDKTAFFISVSPFWISSTMLREMIRKGKSIRYLLPDNVRKYIEENELYK</sequence>